<evidence type="ECO:0000256" key="2">
    <source>
        <dbReference type="SAM" id="Phobius"/>
    </source>
</evidence>
<dbReference type="EMBL" id="JACCBB010000001">
    <property type="protein sequence ID" value="NYD24983.1"/>
    <property type="molecule type" value="Genomic_DNA"/>
</dbReference>
<keyword evidence="4" id="KW-1185">Reference proteome</keyword>
<keyword evidence="2" id="KW-1133">Transmembrane helix</keyword>
<feature type="compositionally biased region" description="Basic and acidic residues" evidence="1">
    <location>
        <begin position="27"/>
        <end position="48"/>
    </location>
</feature>
<evidence type="ECO:0000313" key="4">
    <source>
        <dbReference type="Proteomes" id="UP000521922"/>
    </source>
</evidence>
<accession>A0A7Y9J3H1</accession>
<feature type="compositionally biased region" description="Basic and acidic residues" evidence="1">
    <location>
        <begin position="1"/>
        <end position="16"/>
    </location>
</feature>
<sequence>MPDDHQPHDDFSHQPYDESSDQPPMQSHDELDHYDMPGEERGDVPSDPLLDVRFEPVLALLHDAFDHEVRTRQFNEQQLIAGTRARLRRRVRTRRLQVAAAVLVAAAAVPVTLQAWPTATVSTTPAGQGFSPTPSRPTPSHSSLPASSASPGPGALTTPASPDPSSSSAGASAATVHLPDLAQTRAAVPAGLTPLPSQGPYAEELTPLTGLGVGCDTHSSLPRTVAAQKFEWIDERQATADQEQEVITVLVTMWPTGQGAAAFDGVAGGSGACHFAYAIDPVTVTVPGAEQAWAARTDSAAGFPGVPFHQVTGIARVGDVLVGVSHQGPTSASTSDLTAVLTAAVADVRASGRGSG</sequence>
<proteinExistence type="predicted"/>
<keyword evidence="2" id="KW-0472">Membrane</keyword>
<gene>
    <name evidence="3" type="ORF">BJ968_004523</name>
</gene>
<dbReference type="Proteomes" id="UP000521922">
    <property type="component" value="Unassembled WGS sequence"/>
</dbReference>
<comment type="caution">
    <text evidence="3">The sequence shown here is derived from an EMBL/GenBank/DDBJ whole genome shotgun (WGS) entry which is preliminary data.</text>
</comment>
<evidence type="ECO:0000256" key="1">
    <source>
        <dbReference type="SAM" id="MobiDB-lite"/>
    </source>
</evidence>
<dbReference type="RefSeq" id="WP_179755739.1">
    <property type="nucleotide sequence ID" value="NZ_BAAAGN010000019.1"/>
</dbReference>
<dbReference type="AlphaFoldDB" id="A0A7Y9J3H1"/>
<organism evidence="3 4">
    <name type="scientific">Kineococcus aurantiacus</name>
    <dbReference type="NCBI Taxonomy" id="37633"/>
    <lineage>
        <taxon>Bacteria</taxon>
        <taxon>Bacillati</taxon>
        <taxon>Actinomycetota</taxon>
        <taxon>Actinomycetes</taxon>
        <taxon>Kineosporiales</taxon>
        <taxon>Kineosporiaceae</taxon>
        <taxon>Kineococcus</taxon>
    </lineage>
</organism>
<reference evidence="3 4" key="1">
    <citation type="submission" date="2020-07" db="EMBL/GenBank/DDBJ databases">
        <title>Sequencing the genomes of 1000 actinobacteria strains.</title>
        <authorList>
            <person name="Klenk H.-P."/>
        </authorList>
    </citation>
    <scope>NUCLEOTIDE SEQUENCE [LARGE SCALE GENOMIC DNA]</scope>
    <source>
        <strain evidence="3 4">DSM 7487</strain>
    </source>
</reference>
<feature type="transmembrane region" description="Helical" evidence="2">
    <location>
        <begin position="96"/>
        <end position="116"/>
    </location>
</feature>
<name>A0A7Y9J3H1_9ACTN</name>
<feature type="region of interest" description="Disordered" evidence="1">
    <location>
        <begin position="122"/>
        <end position="173"/>
    </location>
</feature>
<feature type="region of interest" description="Disordered" evidence="1">
    <location>
        <begin position="1"/>
        <end position="48"/>
    </location>
</feature>
<evidence type="ECO:0008006" key="5">
    <source>
        <dbReference type="Google" id="ProtNLM"/>
    </source>
</evidence>
<feature type="compositionally biased region" description="Low complexity" evidence="1">
    <location>
        <begin position="138"/>
        <end position="173"/>
    </location>
</feature>
<protein>
    <recommendedName>
        <fullName evidence="5">PknH-like extracellular domain-containing protein</fullName>
    </recommendedName>
</protein>
<evidence type="ECO:0000313" key="3">
    <source>
        <dbReference type="EMBL" id="NYD24983.1"/>
    </source>
</evidence>
<keyword evidence="2" id="KW-0812">Transmembrane</keyword>